<evidence type="ECO:0000256" key="3">
    <source>
        <dbReference type="ARBA" id="ARBA00011245"/>
    </source>
</evidence>
<keyword evidence="5" id="KW-0050">Antiport</keyword>
<keyword evidence="10" id="KW-0496">Mitochondrion</keyword>
<proteinExistence type="inferred from homology"/>
<dbReference type="InterPro" id="IPR002113">
    <property type="entry name" value="ADT_euk_type"/>
</dbReference>
<dbReference type="InterPro" id="IPR023395">
    <property type="entry name" value="MCP_dom_sf"/>
</dbReference>
<comment type="caution">
    <text evidence="17">The sequence shown here is derived from an EMBL/GenBank/DDBJ whole genome shotgun (WGS) entry which is preliminary data.</text>
</comment>
<dbReference type="AlphaFoldDB" id="A0A9D3V8I0"/>
<comment type="function">
    <text evidence="13">ADP:ATP antiporter that mediates import of ADP into the mitochondrial matrix for ATP synthesis, and export of ATP out to fuel the cell. Cycles between the cytoplasmic-open state (c-state) and the matrix-open state (m-state): operates by the alternating access mechanism with a single substrate-binding site intermittently exposed to either the cytosolic (c-state) or matrix (m-state) side of the inner mitochondrial membrane.</text>
</comment>
<comment type="function">
    <text evidence="16">Catalyzes the exchange of ADP and ATP across the membrane.</text>
</comment>
<dbReference type="GO" id="GO:0140021">
    <property type="term" value="P:mitochondrial ADP transmembrane transport"/>
    <property type="evidence" value="ECO:0007669"/>
    <property type="project" value="InterPro"/>
</dbReference>
<evidence type="ECO:0000313" key="18">
    <source>
        <dbReference type="Proteomes" id="UP000828251"/>
    </source>
</evidence>
<evidence type="ECO:0000256" key="10">
    <source>
        <dbReference type="ARBA" id="ARBA00023128"/>
    </source>
</evidence>
<dbReference type="PANTHER" id="PTHR45635">
    <property type="entry name" value="ADP,ATP CARRIER PROTEIN 1-RELATED-RELATED"/>
    <property type="match status" value="1"/>
</dbReference>
<dbReference type="Pfam" id="PF00153">
    <property type="entry name" value="Mito_carr"/>
    <property type="match status" value="1"/>
</dbReference>
<sequence length="198" mass="22295">MIGAYTNGGIHVALQPSRHSTRLAYMPTISPIFVQAPSEKGFTSFMVDFLMEGVSVAVSKTAAALIECLKILIQNQDEMIKVGRLSEPYKGITNCFARTIKDECVIALWRGNNANVLRYFPTQVDFVFSFFLLVFSFTFLESLLKCFFSFAFTKFSVISLGYLLSQHTSCWESRKRTEKLEAFEAHVTILLLRCAPSA</sequence>
<dbReference type="InterPro" id="IPR018108">
    <property type="entry name" value="MCP_transmembrane"/>
</dbReference>
<evidence type="ECO:0000313" key="17">
    <source>
        <dbReference type="EMBL" id="KAH1073461.1"/>
    </source>
</evidence>
<evidence type="ECO:0000256" key="7">
    <source>
        <dbReference type="ARBA" id="ARBA00022737"/>
    </source>
</evidence>
<dbReference type="GO" id="GO:1990544">
    <property type="term" value="P:mitochondrial ATP transmembrane transport"/>
    <property type="evidence" value="ECO:0007669"/>
    <property type="project" value="InterPro"/>
</dbReference>
<name>A0A9D3V8I0_9ROSI</name>
<dbReference type="EMBL" id="JAIQCV010000008">
    <property type="protein sequence ID" value="KAH1073461.1"/>
    <property type="molecule type" value="Genomic_DNA"/>
</dbReference>
<dbReference type="SUPFAM" id="SSF103506">
    <property type="entry name" value="Mitochondrial carrier"/>
    <property type="match status" value="1"/>
</dbReference>
<comment type="subcellular location">
    <subcellularLocation>
        <location evidence="16">Membrane</location>
        <topology evidence="16">Multi-pass membrane protein</topology>
    </subcellularLocation>
    <subcellularLocation>
        <location evidence="1">Mitochondrion inner membrane</location>
        <topology evidence="1">Multi-pass membrane protein</topology>
    </subcellularLocation>
</comment>
<organism evidence="17 18">
    <name type="scientific">Gossypium stocksii</name>
    <dbReference type="NCBI Taxonomy" id="47602"/>
    <lineage>
        <taxon>Eukaryota</taxon>
        <taxon>Viridiplantae</taxon>
        <taxon>Streptophyta</taxon>
        <taxon>Embryophyta</taxon>
        <taxon>Tracheophyta</taxon>
        <taxon>Spermatophyta</taxon>
        <taxon>Magnoliopsida</taxon>
        <taxon>eudicotyledons</taxon>
        <taxon>Gunneridae</taxon>
        <taxon>Pentapetalae</taxon>
        <taxon>rosids</taxon>
        <taxon>malvids</taxon>
        <taxon>Malvales</taxon>
        <taxon>Malvaceae</taxon>
        <taxon>Malvoideae</taxon>
        <taxon>Gossypium</taxon>
    </lineage>
</organism>
<evidence type="ECO:0000256" key="11">
    <source>
        <dbReference type="ARBA" id="ARBA00023136"/>
    </source>
</evidence>
<keyword evidence="8" id="KW-0999">Mitochondrion inner membrane</keyword>
<dbReference type="Proteomes" id="UP000828251">
    <property type="component" value="Unassembled WGS sequence"/>
</dbReference>
<keyword evidence="4 15" id="KW-0813">Transport</keyword>
<accession>A0A9D3V8I0</accession>
<keyword evidence="6 14" id="KW-0812">Transmembrane</keyword>
<comment type="catalytic activity">
    <reaction evidence="12">
        <text>ADP(in) + ATP(out) = ADP(out) + ATP(in)</text>
        <dbReference type="Rhea" id="RHEA:34999"/>
        <dbReference type="ChEBI" id="CHEBI:30616"/>
        <dbReference type="ChEBI" id="CHEBI:456216"/>
    </reaction>
    <physiologicalReaction direction="left-to-right" evidence="12">
        <dbReference type="Rhea" id="RHEA:35000"/>
    </physiologicalReaction>
</comment>
<dbReference type="InterPro" id="IPR002067">
    <property type="entry name" value="MCP"/>
</dbReference>
<dbReference type="PROSITE" id="PS50920">
    <property type="entry name" value="SOLCAR"/>
    <property type="match status" value="1"/>
</dbReference>
<comment type="subunit">
    <text evidence="3 16">Monomer.</text>
</comment>
<evidence type="ECO:0000256" key="4">
    <source>
        <dbReference type="ARBA" id="ARBA00022448"/>
    </source>
</evidence>
<evidence type="ECO:0000256" key="14">
    <source>
        <dbReference type="PROSITE-ProRule" id="PRU00282"/>
    </source>
</evidence>
<keyword evidence="7" id="KW-0677">Repeat</keyword>
<dbReference type="PANTHER" id="PTHR45635:SF14">
    <property type="entry name" value="ADP_ATP TRANSLOCASE"/>
    <property type="match status" value="1"/>
</dbReference>
<evidence type="ECO:0000256" key="6">
    <source>
        <dbReference type="ARBA" id="ARBA00022692"/>
    </source>
</evidence>
<evidence type="ECO:0000256" key="13">
    <source>
        <dbReference type="ARBA" id="ARBA00045250"/>
    </source>
</evidence>
<feature type="transmembrane region" description="Helical" evidence="16">
    <location>
        <begin position="119"/>
        <end position="140"/>
    </location>
</feature>
<comment type="caution">
    <text evidence="16">Lacks conserved residue(s) required for the propagation of feature annotation.</text>
</comment>
<evidence type="ECO:0000256" key="5">
    <source>
        <dbReference type="ARBA" id="ARBA00022449"/>
    </source>
</evidence>
<dbReference type="PRINTS" id="PR00926">
    <property type="entry name" value="MITOCARRIER"/>
</dbReference>
<dbReference type="OrthoDB" id="784307at2759"/>
<keyword evidence="11 14" id="KW-0472">Membrane</keyword>
<dbReference type="PRINTS" id="PR00927">
    <property type="entry name" value="ADPTRNSLCASE"/>
</dbReference>
<dbReference type="Gene3D" id="1.50.40.10">
    <property type="entry name" value="Mitochondrial carrier domain"/>
    <property type="match status" value="1"/>
</dbReference>
<dbReference type="GO" id="GO:0005471">
    <property type="term" value="F:ATP:ADP antiporter activity"/>
    <property type="evidence" value="ECO:0007669"/>
    <property type="project" value="UniProtKB-UniRule"/>
</dbReference>
<evidence type="ECO:0000256" key="12">
    <source>
        <dbReference type="ARBA" id="ARBA00024143"/>
    </source>
</evidence>
<evidence type="ECO:0000256" key="9">
    <source>
        <dbReference type="ARBA" id="ARBA00022989"/>
    </source>
</evidence>
<protein>
    <recommendedName>
        <fullName evidence="16">ADP/ATP translocase</fullName>
    </recommendedName>
    <alternativeName>
        <fullName evidence="16">ADP,ATP carrier protein</fullName>
    </alternativeName>
</protein>
<evidence type="ECO:0000256" key="1">
    <source>
        <dbReference type="ARBA" id="ARBA00004448"/>
    </source>
</evidence>
<evidence type="ECO:0000256" key="15">
    <source>
        <dbReference type="RuleBase" id="RU000488"/>
    </source>
</evidence>
<reference evidence="17 18" key="1">
    <citation type="journal article" date="2021" name="Plant Biotechnol. J.">
        <title>Multi-omics assisted identification of the key and species-specific regulatory components of drought-tolerant mechanisms in Gossypium stocksii.</title>
        <authorList>
            <person name="Yu D."/>
            <person name="Ke L."/>
            <person name="Zhang D."/>
            <person name="Wu Y."/>
            <person name="Sun Y."/>
            <person name="Mei J."/>
            <person name="Sun J."/>
            <person name="Sun Y."/>
        </authorList>
    </citation>
    <scope>NUCLEOTIDE SEQUENCE [LARGE SCALE GENOMIC DNA]</scope>
    <source>
        <strain evidence="18">cv. E1</strain>
        <tissue evidence="17">Leaf</tissue>
    </source>
</reference>
<evidence type="ECO:0000256" key="16">
    <source>
        <dbReference type="RuleBase" id="RU368008"/>
    </source>
</evidence>
<keyword evidence="9 16" id="KW-1133">Transmembrane helix</keyword>
<comment type="similarity">
    <text evidence="2 15">Belongs to the mitochondrial carrier (TC 2.A.29) family.</text>
</comment>
<feature type="repeat" description="Solcar" evidence="14">
    <location>
        <begin position="43"/>
        <end position="137"/>
    </location>
</feature>
<dbReference type="GO" id="GO:0005743">
    <property type="term" value="C:mitochondrial inner membrane"/>
    <property type="evidence" value="ECO:0007669"/>
    <property type="project" value="UniProtKB-SubCell"/>
</dbReference>
<gene>
    <name evidence="17" type="ORF">J1N35_025789</name>
</gene>
<evidence type="ECO:0000256" key="2">
    <source>
        <dbReference type="ARBA" id="ARBA00006375"/>
    </source>
</evidence>
<keyword evidence="18" id="KW-1185">Reference proteome</keyword>
<evidence type="ECO:0000256" key="8">
    <source>
        <dbReference type="ARBA" id="ARBA00022792"/>
    </source>
</evidence>